<sequence>MPKQYVDNKNKQTEQFINFLIIIFLILNLLLFCENLKSKSSLNNESIVEYTDIDYSHNNTNTFKKIKTAINLAYFNGTNKLEVIEDDISLTLNKDYFKYVLDELNEIIEIFSIKYLDDELVLLEGLIK</sequence>
<name>A0ABM9UN57_SARVE</name>
<evidence type="ECO:0000313" key="3">
    <source>
        <dbReference type="Proteomes" id="UP000095488"/>
    </source>
</evidence>
<proteinExistence type="predicted"/>
<evidence type="ECO:0000313" key="2">
    <source>
        <dbReference type="EMBL" id="CUN51446.1"/>
    </source>
</evidence>
<comment type="caution">
    <text evidence="2">The sequence shown here is derived from an EMBL/GenBank/DDBJ whole genome shotgun (WGS) entry which is preliminary data.</text>
</comment>
<keyword evidence="1" id="KW-0812">Transmembrane</keyword>
<dbReference type="EMBL" id="CYZR01000001">
    <property type="protein sequence ID" value="CUN51446.1"/>
    <property type="molecule type" value="Genomic_DNA"/>
</dbReference>
<protein>
    <submittedName>
        <fullName evidence="2">Uncharacterized protein</fullName>
    </submittedName>
</protein>
<organism evidence="2 3">
    <name type="scientific">Sarcina ventriculi</name>
    <name type="common">Clostridium ventriculi</name>
    <dbReference type="NCBI Taxonomy" id="1267"/>
    <lineage>
        <taxon>Bacteria</taxon>
        <taxon>Bacillati</taxon>
        <taxon>Bacillota</taxon>
        <taxon>Clostridia</taxon>
        <taxon>Eubacteriales</taxon>
        <taxon>Clostridiaceae</taxon>
        <taxon>Sarcina</taxon>
    </lineage>
</organism>
<gene>
    <name evidence="2" type="ORF">ERS852473_00392</name>
</gene>
<dbReference type="Proteomes" id="UP000095488">
    <property type="component" value="Unassembled WGS sequence"/>
</dbReference>
<reference evidence="2 3" key="1">
    <citation type="submission" date="2015-09" db="EMBL/GenBank/DDBJ databases">
        <authorList>
            <consortium name="Pathogen Informatics"/>
        </authorList>
    </citation>
    <scope>NUCLEOTIDE SEQUENCE [LARGE SCALE GENOMIC DNA]</scope>
    <source>
        <strain evidence="2 3">2789STDY5834858</strain>
    </source>
</reference>
<keyword evidence="1" id="KW-1133">Transmembrane helix</keyword>
<keyword evidence="1" id="KW-0472">Membrane</keyword>
<feature type="transmembrane region" description="Helical" evidence="1">
    <location>
        <begin position="16"/>
        <end position="33"/>
    </location>
</feature>
<keyword evidence="3" id="KW-1185">Reference proteome</keyword>
<accession>A0ABM9UN57</accession>
<evidence type="ECO:0000256" key="1">
    <source>
        <dbReference type="SAM" id="Phobius"/>
    </source>
</evidence>